<dbReference type="SUPFAM" id="SSF56672">
    <property type="entry name" value="DNA/RNA polymerases"/>
    <property type="match status" value="1"/>
</dbReference>
<gene>
    <name evidence="2" type="primary">orf448</name>
    <name evidence="2" type="ORF">NhyaMp41</name>
</gene>
<dbReference type="Pfam" id="PF08388">
    <property type="entry name" value="GIIM"/>
    <property type="match status" value="1"/>
</dbReference>
<dbReference type="CDD" id="cd01651">
    <property type="entry name" value="RT_G2_intron"/>
    <property type="match status" value="1"/>
</dbReference>
<organism evidence="2">
    <name type="scientific">Nitella hyalina</name>
    <name type="common">Many-branched stonewort</name>
    <dbReference type="NCBI Taxonomy" id="181804"/>
    <lineage>
        <taxon>Eukaryota</taxon>
        <taxon>Viridiplantae</taxon>
        <taxon>Streptophyta</taxon>
        <taxon>Charophyceae</taxon>
        <taxon>Charales</taxon>
        <taxon>Characeae</taxon>
        <taxon>Nitella</taxon>
    </lineage>
</organism>
<dbReference type="InterPro" id="IPR000477">
    <property type="entry name" value="RT_dom"/>
</dbReference>
<dbReference type="InterPro" id="IPR025960">
    <property type="entry name" value="RVT_N"/>
</dbReference>
<keyword evidence="2" id="KW-0695">RNA-directed DNA polymerase</keyword>
<dbReference type="GO" id="GO:0003964">
    <property type="term" value="F:RNA-directed DNA polymerase activity"/>
    <property type="evidence" value="ECO:0007669"/>
    <property type="project" value="UniProtKB-KW"/>
</dbReference>
<dbReference type="EMBL" id="JF810595">
    <property type="protein sequence ID" value="AEH42859.1"/>
    <property type="molecule type" value="Genomic_DNA"/>
</dbReference>
<dbReference type="Pfam" id="PF00078">
    <property type="entry name" value="RVT_1"/>
    <property type="match status" value="1"/>
</dbReference>
<dbReference type="InterPro" id="IPR013597">
    <property type="entry name" value="Mat_intron_G2"/>
</dbReference>
<accession>H9LSG9</accession>
<geneLocation type="mitochondrion" evidence="2"/>
<dbReference type="PANTHER" id="PTHR34047">
    <property type="entry name" value="NUCLEAR INTRON MATURASE 1, MITOCHONDRIAL-RELATED"/>
    <property type="match status" value="1"/>
</dbReference>
<proteinExistence type="predicted"/>
<dbReference type="Pfam" id="PF13655">
    <property type="entry name" value="RVT_N"/>
    <property type="match status" value="1"/>
</dbReference>
<feature type="domain" description="Reverse transcriptase" evidence="1">
    <location>
        <begin position="92"/>
        <end position="332"/>
    </location>
</feature>
<dbReference type="GeneID" id="12079294"/>
<sequence>MSRMYLNVQTDSWGKIPWPKVESFVFRFQTRIYKASLEKNYGKMRALQTRLAQSVHARLLAVRRVTMDNSSSLRRSQERHNNLITTGPLRMELVRTLKFDGKAQPIRRTWIPKPGRLAAPGGCPLGNHEVVADRAKQALAQMVLEPEWEARFEPNSYGFRPGRSCQDAMEALASLAIRAKYVLDADIAKCFDRINTSCLLEKLDTYPVMRNQIKAWLKADIMTGFANRPKSIEPSDSGEPQGGVISPLLANIALHGMENALNEWAQQQAAEGRVILVRYADDFVVLHKARRVVQGAQGFLSQWLQPMGLELHPDKTRIVTTGEGFHFLAHDVLHLGKGSHGLVRVAPSKKSQETLLSQTREVIQSHKGSAVHRLISALVPLILGWGKYFQFSECSAIFHRMDWRIFQQLRAWVFRRHPTWGRQRIKHKYFPENQTWRFHGKKYRDNWVLYDSYMSKGVRKEFNLIRLSWISSSKHVKVRGTKSPFDGDLIYWSLRLQNHRTRAEDQRALKVRPKDV</sequence>
<keyword evidence="2" id="KW-0808">Transferase</keyword>
<dbReference type="PROSITE" id="PS50878">
    <property type="entry name" value="RT_POL"/>
    <property type="match status" value="1"/>
</dbReference>
<dbReference type="RefSeq" id="YP_006073031.1">
    <property type="nucleotide sequence ID" value="NC_017598.1"/>
</dbReference>
<name>H9LSG9_NITHY</name>
<protein>
    <submittedName>
        <fullName evidence="2">Putative reverse transcriptase and intron maturase</fullName>
    </submittedName>
</protein>
<reference evidence="2" key="1">
    <citation type="journal article" date="2020" name="Plants (Basel)">
        <title>Evolutionary Trends in the Mitochondrial Genome of Archaeplastida: How Does the GC Bias Affect the Transition from Water to Land?</title>
        <authorList>
            <person name="Pedrola-Monfort J."/>
            <person name="Lazaro-Gimeno D."/>
            <person name="Boluda C.G."/>
            <person name="Pedrola L."/>
            <person name="Garmendia A."/>
            <person name="Soler C."/>
            <person name="Soriano J.M."/>
        </authorList>
    </citation>
    <scope>NUCLEOTIDE SEQUENCE</scope>
</reference>
<dbReference type="AlphaFoldDB" id="H9LSG9"/>
<dbReference type="InterPro" id="IPR051083">
    <property type="entry name" value="GrpII_Intron_Splice-Mob/Def"/>
</dbReference>
<dbReference type="PANTHER" id="PTHR34047:SF10">
    <property type="entry name" value="GROUP II INTRON-ASSOCIATED OPEN READING FRAME"/>
    <property type="match status" value="1"/>
</dbReference>
<evidence type="ECO:0000313" key="2">
    <source>
        <dbReference type="EMBL" id="AEH42859.1"/>
    </source>
</evidence>
<keyword evidence="2" id="KW-0548">Nucleotidyltransferase</keyword>
<keyword evidence="2" id="KW-0496">Mitochondrion</keyword>
<evidence type="ECO:0000259" key="1">
    <source>
        <dbReference type="PROSITE" id="PS50878"/>
    </source>
</evidence>
<dbReference type="InterPro" id="IPR043502">
    <property type="entry name" value="DNA/RNA_pol_sf"/>
</dbReference>